<sequence length="287" mass="32856">MDMANLQQVGIPQLEELKALYSQDSSKYCKEYYCLDNFLDLHRKDSHLKNVKVYCLPNLDLGLFVILDRYQIFLGCKESDKSETLLCESLNQLKLFGGQQLASMPQRYVQAATKVIEAKQLHIEYNYITGLQFLAKERAQQWQVEAPPGYEMKSLSLKDAKTLDDHWKYKDPGSLLFIQRQIAFNTSVGLYEVESGELVAWCLRAQDGLLAVLQVKESHKRRGFGVLIVKEFSRRVALLGHDIIAEVDRENEASASLFKKLGFKVIGQCHWLVTEAPNGDFQWPADE</sequence>
<name>B3MKK4_DROAN</name>
<dbReference type="OrthoDB" id="61870at2759"/>
<dbReference type="InterPro" id="IPR013653">
    <property type="entry name" value="GCN5-like_dom"/>
</dbReference>
<evidence type="ECO:0000313" key="2">
    <source>
        <dbReference type="EMBL" id="EDV31557.2"/>
    </source>
</evidence>
<dbReference type="eggNOG" id="ENOG502RFRQ">
    <property type="taxonomic scope" value="Eukaryota"/>
</dbReference>
<dbReference type="SMR" id="B3MKK4"/>
<keyword evidence="2" id="KW-0808">Transferase</keyword>
<accession>B3MKK4</accession>
<proteinExistence type="predicted"/>
<dbReference type="PANTHER" id="PTHR20958:SF10">
    <property type="entry name" value="GH05617P-RELATED"/>
    <property type="match status" value="1"/>
</dbReference>
<evidence type="ECO:0000259" key="1">
    <source>
        <dbReference type="Pfam" id="PF08445"/>
    </source>
</evidence>
<feature type="domain" description="GCN5-related N-acetyltransferase Rv2170-like" evidence="1">
    <location>
        <begin position="187"/>
        <end position="272"/>
    </location>
</feature>
<reference evidence="2 3" key="1">
    <citation type="journal article" date="2007" name="Nature">
        <title>Evolution of genes and genomes on the Drosophila phylogeny.</title>
        <authorList>
            <consortium name="Drosophila 12 Genomes Consortium"/>
            <person name="Clark A.G."/>
            <person name="Eisen M.B."/>
            <person name="Smith D.R."/>
            <person name="Bergman C.M."/>
            <person name="Oliver B."/>
            <person name="Markow T.A."/>
            <person name="Kaufman T.C."/>
            <person name="Kellis M."/>
            <person name="Gelbart W."/>
            <person name="Iyer V.N."/>
            <person name="Pollard D.A."/>
            <person name="Sackton T.B."/>
            <person name="Larracuente A.M."/>
            <person name="Singh N.D."/>
            <person name="Abad J.P."/>
            <person name="Abt D.N."/>
            <person name="Adryan B."/>
            <person name="Aguade M."/>
            <person name="Akashi H."/>
            <person name="Anderson W.W."/>
            <person name="Aquadro C.F."/>
            <person name="Ardell D.H."/>
            <person name="Arguello R."/>
            <person name="Artieri C.G."/>
            <person name="Barbash D.A."/>
            <person name="Barker D."/>
            <person name="Barsanti P."/>
            <person name="Batterham P."/>
            <person name="Batzoglou S."/>
            <person name="Begun D."/>
            <person name="Bhutkar A."/>
            <person name="Blanco E."/>
            <person name="Bosak S.A."/>
            <person name="Bradley R.K."/>
            <person name="Brand A.D."/>
            <person name="Brent M.R."/>
            <person name="Brooks A.N."/>
            <person name="Brown R.H."/>
            <person name="Butlin R.K."/>
            <person name="Caggese C."/>
            <person name="Calvi B.R."/>
            <person name="Bernardo de Carvalho A."/>
            <person name="Caspi A."/>
            <person name="Castrezana S."/>
            <person name="Celniker S.E."/>
            <person name="Chang J.L."/>
            <person name="Chapple C."/>
            <person name="Chatterji S."/>
            <person name="Chinwalla A."/>
            <person name="Civetta A."/>
            <person name="Clifton S.W."/>
            <person name="Comeron J.M."/>
            <person name="Costello J.C."/>
            <person name="Coyne J.A."/>
            <person name="Daub J."/>
            <person name="David R.G."/>
            <person name="Delcher A.L."/>
            <person name="Delehaunty K."/>
            <person name="Do C.B."/>
            <person name="Ebling H."/>
            <person name="Edwards K."/>
            <person name="Eickbush T."/>
            <person name="Evans J.D."/>
            <person name="Filipski A."/>
            <person name="Findeiss S."/>
            <person name="Freyhult E."/>
            <person name="Fulton L."/>
            <person name="Fulton R."/>
            <person name="Garcia A.C."/>
            <person name="Gardiner A."/>
            <person name="Garfield D.A."/>
            <person name="Garvin B.E."/>
            <person name="Gibson G."/>
            <person name="Gilbert D."/>
            <person name="Gnerre S."/>
            <person name="Godfrey J."/>
            <person name="Good R."/>
            <person name="Gotea V."/>
            <person name="Gravely B."/>
            <person name="Greenberg A.J."/>
            <person name="Griffiths-Jones S."/>
            <person name="Gross S."/>
            <person name="Guigo R."/>
            <person name="Gustafson E.A."/>
            <person name="Haerty W."/>
            <person name="Hahn M.W."/>
            <person name="Halligan D.L."/>
            <person name="Halpern A.L."/>
            <person name="Halter G.M."/>
            <person name="Han M.V."/>
            <person name="Heger A."/>
            <person name="Hillier L."/>
            <person name="Hinrichs A.S."/>
            <person name="Holmes I."/>
            <person name="Hoskins R.A."/>
            <person name="Hubisz M.J."/>
            <person name="Hultmark D."/>
            <person name="Huntley M.A."/>
            <person name="Jaffe D.B."/>
            <person name="Jagadeeshan S."/>
            <person name="Jeck W.R."/>
            <person name="Johnson J."/>
            <person name="Jones C.D."/>
            <person name="Jordan W.C."/>
            <person name="Karpen G.H."/>
            <person name="Kataoka E."/>
            <person name="Keightley P.D."/>
            <person name="Kheradpour P."/>
            <person name="Kirkness E.F."/>
            <person name="Koerich L.B."/>
            <person name="Kristiansen K."/>
            <person name="Kudrna D."/>
            <person name="Kulathinal R.J."/>
            <person name="Kumar S."/>
            <person name="Kwok R."/>
            <person name="Lander E."/>
            <person name="Langley C.H."/>
            <person name="Lapoint R."/>
            <person name="Lazzaro B.P."/>
            <person name="Lee S.J."/>
            <person name="Levesque L."/>
            <person name="Li R."/>
            <person name="Lin C.F."/>
            <person name="Lin M.F."/>
            <person name="Lindblad-Toh K."/>
            <person name="Llopart A."/>
            <person name="Long M."/>
            <person name="Low L."/>
            <person name="Lozovsky E."/>
            <person name="Lu J."/>
            <person name="Luo M."/>
            <person name="Machado C.A."/>
            <person name="Makalowski W."/>
            <person name="Marzo M."/>
            <person name="Matsuda M."/>
            <person name="Matzkin L."/>
            <person name="McAllister B."/>
            <person name="McBride C.S."/>
            <person name="McKernan B."/>
            <person name="McKernan K."/>
            <person name="Mendez-Lago M."/>
            <person name="Minx P."/>
            <person name="Mollenhauer M.U."/>
            <person name="Montooth K."/>
            <person name="Mount S.M."/>
            <person name="Mu X."/>
            <person name="Myers E."/>
            <person name="Negre B."/>
            <person name="Newfeld S."/>
            <person name="Nielsen R."/>
            <person name="Noor M.A."/>
            <person name="O'Grady P."/>
            <person name="Pachter L."/>
            <person name="Papaceit M."/>
            <person name="Parisi M.J."/>
            <person name="Parisi M."/>
            <person name="Parts L."/>
            <person name="Pedersen J.S."/>
            <person name="Pesole G."/>
            <person name="Phillippy A.M."/>
            <person name="Ponting C.P."/>
            <person name="Pop M."/>
            <person name="Porcelli D."/>
            <person name="Powell J.R."/>
            <person name="Prohaska S."/>
            <person name="Pruitt K."/>
            <person name="Puig M."/>
            <person name="Quesneville H."/>
            <person name="Ram K.R."/>
            <person name="Rand D."/>
            <person name="Rasmussen M.D."/>
            <person name="Reed L.K."/>
            <person name="Reenan R."/>
            <person name="Reily A."/>
            <person name="Remington K.A."/>
            <person name="Rieger T.T."/>
            <person name="Ritchie M.G."/>
            <person name="Robin C."/>
            <person name="Rogers Y.H."/>
            <person name="Rohde C."/>
            <person name="Rozas J."/>
            <person name="Rubenfield M.J."/>
            <person name="Ruiz A."/>
            <person name="Russo S."/>
            <person name="Salzberg S.L."/>
            <person name="Sanchez-Gracia A."/>
            <person name="Saranga D.J."/>
            <person name="Sato H."/>
            <person name="Schaeffer S.W."/>
            <person name="Schatz M.C."/>
            <person name="Schlenke T."/>
            <person name="Schwartz R."/>
            <person name="Segarra C."/>
            <person name="Singh R.S."/>
            <person name="Sirot L."/>
            <person name="Sirota M."/>
            <person name="Sisneros N.B."/>
            <person name="Smith C.D."/>
            <person name="Smith T.F."/>
            <person name="Spieth J."/>
            <person name="Stage D.E."/>
            <person name="Stark A."/>
            <person name="Stephan W."/>
            <person name="Strausberg R.L."/>
            <person name="Strempel S."/>
            <person name="Sturgill D."/>
            <person name="Sutton G."/>
            <person name="Sutton G.G."/>
            <person name="Tao W."/>
            <person name="Teichmann S."/>
            <person name="Tobari Y.N."/>
            <person name="Tomimura Y."/>
            <person name="Tsolas J.M."/>
            <person name="Valente V.L."/>
            <person name="Venter E."/>
            <person name="Venter J.C."/>
            <person name="Vicario S."/>
            <person name="Vieira F.G."/>
            <person name="Vilella A.J."/>
            <person name="Villasante A."/>
            <person name="Walenz B."/>
            <person name="Wang J."/>
            <person name="Wasserman M."/>
            <person name="Watts T."/>
            <person name="Wilson D."/>
            <person name="Wilson R.K."/>
            <person name="Wing R.A."/>
            <person name="Wolfner M.F."/>
            <person name="Wong A."/>
            <person name="Wong G.K."/>
            <person name="Wu C.I."/>
            <person name="Wu G."/>
            <person name="Yamamoto D."/>
            <person name="Yang H.P."/>
            <person name="Yang S.P."/>
            <person name="Yorke J.A."/>
            <person name="Yoshida K."/>
            <person name="Zdobnov E."/>
            <person name="Zhang P."/>
            <person name="Zhang Y."/>
            <person name="Zimin A.V."/>
            <person name="Baldwin J."/>
            <person name="Abdouelleil A."/>
            <person name="Abdulkadir J."/>
            <person name="Abebe A."/>
            <person name="Abera B."/>
            <person name="Abreu J."/>
            <person name="Acer S.C."/>
            <person name="Aftuck L."/>
            <person name="Alexander A."/>
            <person name="An P."/>
            <person name="Anderson E."/>
            <person name="Anderson S."/>
            <person name="Arachi H."/>
            <person name="Azer M."/>
            <person name="Bachantsang P."/>
            <person name="Barry A."/>
            <person name="Bayul T."/>
            <person name="Berlin A."/>
            <person name="Bessette D."/>
            <person name="Bloom T."/>
            <person name="Blye J."/>
            <person name="Boguslavskiy L."/>
            <person name="Bonnet C."/>
            <person name="Boukhgalter B."/>
            <person name="Bourzgui I."/>
            <person name="Brown A."/>
            <person name="Cahill P."/>
            <person name="Channer S."/>
            <person name="Cheshatsang Y."/>
            <person name="Chuda L."/>
            <person name="Citroen M."/>
            <person name="Collymore A."/>
            <person name="Cooke P."/>
            <person name="Costello M."/>
            <person name="D'Aco K."/>
            <person name="Daza R."/>
            <person name="De Haan G."/>
            <person name="DeGray S."/>
            <person name="DeMaso C."/>
            <person name="Dhargay N."/>
            <person name="Dooley K."/>
            <person name="Dooley E."/>
            <person name="Doricent M."/>
            <person name="Dorje P."/>
            <person name="Dorjee K."/>
            <person name="Dupes A."/>
            <person name="Elong R."/>
            <person name="Falk J."/>
            <person name="Farina A."/>
            <person name="Faro S."/>
            <person name="Ferguson D."/>
            <person name="Fisher S."/>
            <person name="Foley C.D."/>
            <person name="Franke A."/>
            <person name="Friedrich D."/>
            <person name="Gadbois L."/>
            <person name="Gearin G."/>
            <person name="Gearin C.R."/>
            <person name="Giannoukos G."/>
            <person name="Goode T."/>
            <person name="Graham J."/>
            <person name="Grandbois E."/>
            <person name="Grewal S."/>
            <person name="Gyaltsen K."/>
            <person name="Hafez N."/>
            <person name="Hagos B."/>
            <person name="Hall J."/>
            <person name="Henson C."/>
            <person name="Hollinger A."/>
            <person name="Honan T."/>
            <person name="Huard M.D."/>
            <person name="Hughes L."/>
            <person name="Hurhula B."/>
            <person name="Husby M.E."/>
            <person name="Kamat A."/>
            <person name="Kanga B."/>
            <person name="Kashin S."/>
            <person name="Khazanovich D."/>
            <person name="Kisner P."/>
            <person name="Lance K."/>
            <person name="Lara M."/>
            <person name="Lee W."/>
            <person name="Lennon N."/>
            <person name="Letendre F."/>
            <person name="LeVine R."/>
            <person name="Lipovsky A."/>
            <person name="Liu X."/>
            <person name="Liu J."/>
            <person name="Liu S."/>
            <person name="Lokyitsang T."/>
            <person name="Lokyitsang Y."/>
            <person name="Lubonja R."/>
            <person name="Lui A."/>
            <person name="MacDonald P."/>
            <person name="Magnisalis V."/>
            <person name="Maru K."/>
            <person name="Matthews C."/>
            <person name="McCusker W."/>
            <person name="McDonough S."/>
            <person name="Mehta T."/>
            <person name="Meldrim J."/>
            <person name="Meneus L."/>
            <person name="Mihai O."/>
            <person name="Mihalev A."/>
            <person name="Mihova T."/>
            <person name="Mittelman R."/>
            <person name="Mlenga V."/>
            <person name="Montmayeur A."/>
            <person name="Mulrain L."/>
            <person name="Navidi A."/>
            <person name="Naylor J."/>
            <person name="Negash T."/>
            <person name="Nguyen T."/>
            <person name="Nguyen N."/>
            <person name="Nicol R."/>
            <person name="Norbu C."/>
            <person name="Norbu N."/>
            <person name="Novod N."/>
            <person name="O'Neill B."/>
            <person name="Osman S."/>
            <person name="Markiewicz E."/>
            <person name="Oyono O.L."/>
            <person name="Patti C."/>
            <person name="Phunkhang P."/>
            <person name="Pierre F."/>
            <person name="Priest M."/>
            <person name="Raghuraman S."/>
            <person name="Rege F."/>
            <person name="Reyes R."/>
            <person name="Rise C."/>
            <person name="Rogov P."/>
            <person name="Ross K."/>
            <person name="Ryan E."/>
            <person name="Settipalli S."/>
            <person name="Shea T."/>
            <person name="Sherpa N."/>
            <person name="Shi L."/>
            <person name="Shih D."/>
            <person name="Sparrow T."/>
            <person name="Spaulding J."/>
            <person name="Stalker J."/>
            <person name="Stange-Thomann N."/>
            <person name="Stavropoulos S."/>
            <person name="Stone C."/>
            <person name="Strader C."/>
            <person name="Tesfaye S."/>
            <person name="Thomson T."/>
            <person name="Thoulutsang Y."/>
            <person name="Thoulutsang D."/>
            <person name="Topham K."/>
            <person name="Topping I."/>
            <person name="Tsamla T."/>
            <person name="Vassiliev H."/>
            <person name="Vo A."/>
            <person name="Wangchuk T."/>
            <person name="Wangdi T."/>
            <person name="Weiand M."/>
            <person name="Wilkinson J."/>
            <person name="Wilson A."/>
            <person name="Yadav S."/>
            <person name="Young G."/>
            <person name="Yu Q."/>
            <person name="Zembek L."/>
            <person name="Zhong D."/>
            <person name="Zimmer A."/>
            <person name="Zwirko Z."/>
            <person name="Jaffe D.B."/>
            <person name="Alvarez P."/>
            <person name="Brockman W."/>
            <person name="Butler J."/>
            <person name="Chin C."/>
            <person name="Gnerre S."/>
            <person name="Grabherr M."/>
            <person name="Kleber M."/>
            <person name="Mauceli E."/>
            <person name="MacCallum I."/>
        </authorList>
    </citation>
    <scope>NUCLEOTIDE SEQUENCE [LARGE SCALE GENOMIC DNA]</scope>
    <source>
        <strain evidence="3">Tucson 14024-0371.13</strain>
    </source>
</reference>
<dbReference type="Pfam" id="PF08445">
    <property type="entry name" value="FR47"/>
    <property type="match status" value="1"/>
</dbReference>
<protein>
    <recommendedName>
        <fullName evidence="1">GCN5-related N-acetyltransferase Rv2170-like domain-containing protein</fullName>
    </recommendedName>
</protein>
<gene>
    <name evidence="2" type="primary">Dana\GF14491</name>
    <name evidence="2" type="synonym">dana_GLEANR_15253</name>
    <name evidence="2" type="ORF">GF14491</name>
</gene>
<dbReference type="GeneID" id="6497315"/>
<dbReference type="KEGG" id="dan:6497315"/>
<keyword evidence="3" id="KW-1185">Reference proteome</keyword>
<dbReference type="InterPro" id="IPR053225">
    <property type="entry name" value="Acyl-CoA_N-acyltransferase"/>
</dbReference>
<evidence type="ECO:0000313" key="3">
    <source>
        <dbReference type="Proteomes" id="UP000007801"/>
    </source>
</evidence>
<dbReference type="GO" id="GO:0016747">
    <property type="term" value="F:acyltransferase activity, transferring groups other than amino-acyl groups"/>
    <property type="evidence" value="ECO:0007669"/>
    <property type="project" value="InterPro"/>
</dbReference>
<keyword evidence="2" id="KW-0012">Acyltransferase</keyword>
<dbReference type="InParanoid" id="B3MKK4"/>
<dbReference type="PANTHER" id="PTHR20958">
    <property type="entry name" value="GLYCINE N-ACYLTRANSFERASE-LIKE PROTEIN"/>
    <property type="match status" value="1"/>
</dbReference>
<dbReference type="InterPro" id="IPR016181">
    <property type="entry name" value="Acyl_CoA_acyltransferase"/>
</dbReference>
<dbReference type="HOGENOM" id="CLU_058697_0_1_1"/>
<dbReference type="EMBL" id="CH902620">
    <property type="protein sequence ID" value="EDV31557.2"/>
    <property type="molecule type" value="Genomic_DNA"/>
</dbReference>
<dbReference type="Proteomes" id="UP000007801">
    <property type="component" value="Unassembled WGS sequence"/>
</dbReference>
<dbReference type="Gene3D" id="3.40.630.30">
    <property type="match status" value="2"/>
</dbReference>
<organism evidence="2 3">
    <name type="scientific">Drosophila ananassae</name>
    <name type="common">Fruit fly</name>
    <dbReference type="NCBI Taxonomy" id="7217"/>
    <lineage>
        <taxon>Eukaryota</taxon>
        <taxon>Metazoa</taxon>
        <taxon>Ecdysozoa</taxon>
        <taxon>Arthropoda</taxon>
        <taxon>Hexapoda</taxon>
        <taxon>Insecta</taxon>
        <taxon>Pterygota</taxon>
        <taxon>Neoptera</taxon>
        <taxon>Endopterygota</taxon>
        <taxon>Diptera</taxon>
        <taxon>Brachycera</taxon>
        <taxon>Muscomorpha</taxon>
        <taxon>Ephydroidea</taxon>
        <taxon>Drosophilidae</taxon>
        <taxon>Drosophila</taxon>
        <taxon>Sophophora</taxon>
    </lineage>
</organism>
<dbReference type="SUPFAM" id="SSF55729">
    <property type="entry name" value="Acyl-CoA N-acyltransferases (Nat)"/>
    <property type="match status" value="1"/>
</dbReference>
<dbReference type="AlphaFoldDB" id="B3MKK4"/>